<gene>
    <name evidence="8" type="ORF">LOC71_20570</name>
</gene>
<dbReference type="SUPFAM" id="SSF56349">
    <property type="entry name" value="DNA breaking-rejoining enzymes"/>
    <property type="match status" value="1"/>
</dbReference>
<dbReference type="PROSITE" id="PS51900">
    <property type="entry name" value="CB"/>
    <property type="match status" value="1"/>
</dbReference>
<dbReference type="InterPro" id="IPR044068">
    <property type="entry name" value="CB"/>
</dbReference>
<evidence type="ECO:0000313" key="9">
    <source>
        <dbReference type="Proteomes" id="UP001430306"/>
    </source>
</evidence>
<dbReference type="InterPro" id="IPR011946">
    <property type="entry name" value="Integrase_integron-type"/>
</dbReference>
<dbReference type="PANTHER" id="PTHR30349">
    <property type="entry name" value="PHAGE INTEGRASE-RELATED"/>
    <property type="match status" value="1"/>
</dbReference>
<evidence type="ECO:0000259" key="6">
    <source>
        <dbReference type="PROSITE" id="PS51898"/>
    </source>
</evidence>
<evidence type="ECO:0000256" key="1">
    <source>
        <dbReference type="ARBA" id="ARBA00008857"/>
    </source>
</evidence>
<reference evidence="8" key="1">
    <citation type="submission" date="2021-11" db="EMBL/GenBank/DDBJ databases">
        <title>Genome sequence.</title>
        <authorList>
            <person name="Sun Q."/>
        </authorList>
    </citation>
    <scope>NUCLEOTIDE SEQUENCE</scope>
    <source>
        <strain evidence="8">JC740</strain>
    </source>
</reference>
<proteinExistence type="inferred from homology"/>
<comment type="similarity">
    <text evidence="1">Belongs to the 'phage' integrase family.</text>
</comment>
<dbReference type="InterPro" id="IPR004107">
    <property type="entry name" value="Integrase_SAM-like_N"/>
</dbReference>
<evidence type="ECO:0000259" key="7">
    <source>
        <dbReference type="PROSITE" id="PS51900"/>
    </source>
</evidence>
<organism evidence="8 9">
    <name type="scientific">Rhodopirellula halodulae</name>
    <dbReference type="NCBI Taxonomy" id="2894198"/>
    <lineage>
        <taxon>Bacteria</taxon>
        <taxon>Pseudomonadati</taxon>
        <taxon>Planctomycetota</taxon>
        <taxon>Planctomycetia</taxon>
        <taxon>Pirellulales</taxon>
        <taxon>Pirellulaceae</taxon>
        <taxon>Rhodopirellula</taxon>
    </lineage>
</organism>
<dbReference type="Proteomes" id="UP001430306">
    <property type="component" value="Unassembled WGS sequence"/>
</dbReference>
<dbReference type="Pfam" id="PF13495">
    <property type="entry name" value="Phage_int_SAM_4"/>
    <property type="match status" value="1"/>
</dbReference>
<dbReference type="InterPro" id="IPR011010">
    <property type="entry name" value="DNA_brk_join_enz"/>
</dbReference>
<dbReference type="PROSITE" id="PS51898">
    <property type="entry name" value="TYR_RECOMBINASE"/>
    <property type="match status" value="1"/>
</dbReference>
<keyword evidence="3 5" id="KW-0238">DNA-binding</keyword>
<dbReference type="PANTHER" id="PTHR30349:SF64">
    <property type="entry name" value="PROPHAGE INTEGRASE INTD-RELATED"/>
    <property type="match status" value="1"/>
</dbReference>
<keyword evidence="2" id="KW-0229">DNA integration</keyword>
<dbReference type="InterPro" id="IPR013762">
    <property type="entry name" value="Integrase-like_cat_sf"/>
</dbReference>
<dbReference type="EMBL" id="JAJKFW010000058">
    <property type="protein sequence ID" value="MCC9644674.1"/>
    <property type="molecule type" value="Genomic_DNA"/>
</dbReference>
<keyword evidence="4" id="KW-0233">DNA recombination</keyword>
<evidence type="ECO:0000256" key="2">
    <source>
        <dbReference type="ARBA" id="ARBA00022908"/>
    </source>
</evidence>
<dbReference type="Pfam" id="PF00589">
    <property type="entry name" value="Phage_integrase"/>
    <property type="match status" value="1"/>
</dbReference>
<accession>A0ABS8NM67</accession>
<evidence type="ECO:0000256" key="3">
    <source>
        <dbReference type="ARBA" id="ARBA00023125"/>
    </source>
</evidence>
<dbReference type="InterPro" id="IPR002104">
    <property type="entry name" value="Integrase_catalytic"/>
</dbReference>
<sequence length="320" mass="36948">MRLTLRRRRYKYETEKAYTGWVIRFLQLFPGRSLEELGEVEVRTFLNDLVANESGGVAASTLGQAKSALLFLFKETLGRELNFIEHSQATKPKKLPVVLTIDEVKRVRKHVTGTRRLMFDLMYGSGLRHKECRRLRIKDLQIDEGTILVRNGKGEKDRVTVLPGRVRQEVIEQIEVCRVRHLQDLEMGEGEVFLPDALKRKYPAESRKFRWQWLFPSPRTRMDPRSGRYWRHHVSEDFLSKSFAKALEASGVLKNAVPHTLRHSFATHLLEGGSDIRTVQELMGHADVSTTMIYLHVMNRPGLSVKSPLDQLEATDDDEQ</sequence>
<dbReference type="Gene3D" id="1.10.443.10">
    <property type="entry name" value="Intergrase catalytic core"/>
    <property type="match status" value="1"/>
</dbReference>
<protein>
    <submittedName>
        <fullName evidence="8">Integron integrase</fullName>
    </submittedName>
</protein>
<dbReference type="InterPro" id="IPR010998">
    <property type="entry name" value="Integrase_recombinase_N"/>
</dbReference>
<feature type="domain" description="Core-binding (CB)" evidence="7">
    <location>
        <begin position="1"/>
        <end position="77"/>
    </location>
</feature>
<evidence type="ECO:0000256" key="5">
    <source>
        <dbReference type="PROSITE-ProRule" id="PRU01248"/>
    </source>
</evidence>
<evidence type="ECO:0000256" key="4">
    <source>
        <dbReference type="ARBA" id="ARBA00023172"/>
    </source>
</evidence>
<evidence type="ECO:0000313" key="8">
    <source>
        <dbReference type="EMBL" id="MCC9644674.1"/>
    </source>
</evidence>
<keyword evidence="9" id="KW-1185">Reference proteome</keyword>
<comment type="caution">
    <text evidence="8">The sequence shown here is derived from an EMBL/GenBank/DDBJ whole genome shotgun (WGS) entry which is preliminary data.</text>
</comment>
<dbReference type="Gene3D" id="1.10.150.130">
    <property type="match status" value="1"/>
</dbReference>
<feature type="domain" description="Tyr recombinase" evidence="6">
    <location>
        <begin position="94"/>
        <end position="307"/>
    </location>
</feature>
<dbReference type="NCBIfam" id="TIGR02249">
    <property type="entry name" value="integrase_gron"/>
    <property type="match status" value="1"/>
</dbReference>
<name>A0ABS8NM67_9BACT</name>
<dbReference type="InterPro" id="IPR050090">
    <property type="entry name" value="Tyrosine_recombinase_XerCD"/>
</dbReference>